<evidence type="ECO:0000313" key="1">
    <source>
        <dbReference type="EMBL" id="PQP92258.1"/>
    </source>
</evidence>
<comment type="caution">
    <text evidence="1">The sequence shown here is derived from an EMBL/GenBank/DDBJ whole genome shotgun (WGS) entry which is preliminary data.</text>
</comment>
<keyword evidence="2" id="KW-1185">Reference proteome</keyword>
<protein>
    <submittedName>
        <fullName evidence="1">Uncharacterized protein</fullName>
    </submittedName>
</protein>
<dbReference type="EMBL" id="PJQY01002598">
    <property type="protein sequence ID" value="PQP92258.1"/>
    <property type="molecule type" value="Genomic_DNA"/>
</dbReference>
<dbReference type="Proteomes" id="UP000250321">
    <property type="component" value="Unassembled WGS sequence"/>
</dbReference>
<proteinExistence type="predicted"/>
<gene>
    <name evidence="1" type="ORF">Pyn_28229</name>
</gene>
<organism evidence="1 2">
    <name type="scientific">Prunus yedoensis var. nudiflora</name>
    <dbReference type="NCBI Taxonomy" id="2094558"/>
    <lineage>
        <taxon>Eukaryota</taxon>
        <taxon>Viridiplantae</taxon>
        <taxon>Streptophyta</taxon>
        <taxon>Embryophyta</taxon>
        <taxon>Tracheophyta</taxon>
        <taxon>Spermatophyta</taxon>
        <taxon>Magnoliopsida</taxon>
        <taxon>eudicotyledons</taxon>
        <taxon>Gunneridae</taxon>
        <taxon>Pentapetalae</taxon>
        <taxon>rosids</taxon>
        <taxon>fabids</taxon>
        <taxon>Rosales</taxon>
        <taxon>Rosaceae</taxon>
        <taxon>Amygdaloideae</taxon>
        <taxon>Amygdaleae</taxon>
        <taxon>Prunus</taxon>
    </lineage>
</organism>
<sequence length="66" mass="7624">MQQLFSCAAPPFLQLLQSSRRVRFGGEVKIISSVFLRETQQEGRFFLANRDQEGRFLLANSVVEYI</sequence>
<evidence type="ECO:0000313" key="2">
    <source>
        <dbReference type="Proteomes" id="UP000250321"/>
    </source>
</evidence>
<dbReference type="AlphaFoldDB" id="A0A314XJW0"/>
<reference evidence="1 2" key="1">
    <citation type="submission" date="2018-02" db="EMBL/GenBank/DDBJ databases">
        <title>Draft genome of wild Prunus yedoensis var. nudiflora.</title>
        <authorList>
            <person name="Baek S."/>
            <person name="Kim J.-H."/>
            <person name="Choi K."/>
            <person name="Kim G.-B."/>
            <person name="Cho A."/>
            <person name="Jang H."/>
            <person name="Shin C.-H."/>
            <person name="Yu H.-J."/>
            <person name="Mun J.-H."/>
        </authorList>
    </citation>
    <scope>NUCLEOTIDE SEQUENCE [LARGE SCALE GENOMIC DNA]</scope>
    <source>
        <strain evidence="2">cv. Jeju island</strain>
        <tissue evidence="1">Leaf</tissue>
    </source>
</reference>
<name>A0A314XJW0_PRUYE</name>
<accession>A0A314XJW0</accession>